<organism evidence="1 2">
    <name type="scientific">Paraburkholderia atlantica</name>
    <dbReference type="NCBI Taxonomy" id="2654982"/>
    <lineage>
        <taxon>Bacteria</taxon>
        <taxon>Pseudomonadati</taxon>
        <taxon>Pseudomonadota</taxon>
        <taxon>Betaproteobacteria</taxon>
        <taxon>Burkholderiales</taxon>
        <taxon>Burkholderiaceae</taxon>
        <taxon>Paraburkholderia</taxon>
    </lineage>
</organism>
<dbReference type="PANTHER" id="PTHR35528:SF3">
    <property type="entry name" value="BLL1675 PROTEIN"/>
    <property type="match status" value="1"/>
</dbReference>
<dbReference type="InterPro" id="IPR052183">
    <property type="entry name" value="IS_Transposase"/>
</dbReference>
<dbReference type="PANTHER" id="PTHR35528">
    <property type="entry name" value="BLL1675 PROTEIN"/>
    <property type="match status" value="1"/>
</dbReference>
<comment type="caution">
    <text evidence="1">The sequence shown here is derived from an EMBL/GenBank/DDBJ whole genome shotgun (WGS) entry which is preliminary data.</text>
</comment>
<reference evidence="1 2" key="1">
    <citation type="submission" date="2020-08" db="EMBL/GenBank/DDBJ databases">
        <title>Genomic Encyclopedia of Type Strains, Phase IV (KMG-V): Genome sequencing to study the core and pangenomes of soil and plant-associated prokaryotes.</title>
        <authorList>
            <person name="Whitman W."/>
        </authorList>
    </citation>
    <scope>NUCLEOTIDE SEQUENCE [LARGE SCALE GENOMIC DNA]</scope>
    <source>
        <strain evidence="1 2">JPY158</strain>
    </source>
</reference>
<protein>
    <submittedName>
        <fullName evidence="1">Putative transposase</fullName>
    </submittedName>
</protein>
<accession>A0A7W8Q0N1</accession>
<sequence length="80" mass="9498">MTKNKSLYHGHRFAAAIICCAVRWYFRLQLSLRDIEELLFEQGVVVSYETIRRWCDKFGAGFAHRIRCYEGGQRQQARLE</sequence>
<dbReference type="Proteomes" id="UP000592780">
    <property type="component" value="Unassembled WGS sequence"/>
</dbReference>
<proteinExistence type="predicted"/>
<dbReference type="AlphaFoldDB" id="A0A7W8Q0N1"/>
<evidence type="ECO:0000313" key="1">
    <source>
        <dbReference type="EMBL" id="MBB5429627.1"/>
    </source>
</evidence>
<gene>
    <name evidence="1" type="ORF">HDG40_007825</name>
</gene>
<keyword evidence="2" id="KW-1185">Reference proteome</keyword>
<dbReference type="EMBL" id="JACHDD010000036">
    <property type="protein sequence ID" value="MBB5429627.1"/>
    <property type="molecule type" value="Genomic_DNA"/>
</dbReference>
<evidence type="ECO:0000313" key="2">
    <source>
        <dbReference type="Proteomes" id="UP000592780"/>
    </source>
</evidence>
<name>A0A7W8Q0N1_PARAM</name>